<accession>A0A6C0FDK4</accession>
<dbReference type="EMBL" id="MN738791">
    <property type="protein sequence ID" value="QHT37275.1"/>
    <property type="molecule type" value="Genomic_DNA"/>
</dbReference>
<evidence type="ECO:0000259" key="2">
    <source>
        <dbReference type="SMART" id="SM00382"/>
    </source>
</evidence>
<dbReference type="SUPFAM" id="SSF52540">
    <property type="entry name" value="P-loop containing nucleoside triphosphate hydrolases"/>
    <property type="match status" value="1"/>
</dbReference>
<dbReference type="Gene3D" id="3.40.50.300">
    <property type="entry name" value="P-loop containing nucleotide triphosphate hydrolases"/>
    <property type="match status" value="1"/>
</dbReference>
<dbReference type="InterPro" id="IPR050747">
    <property type="entry name" value="Mitochondrial_chaperone_BCS1"/>
</dbReference>
<dbReference type="InterPro" id="IPR001270">
    <property type="entry name" value="ClpA/B"/>
</dbReference>
<feature type="domain" description="AAA+ ATPase" evidence="2">
    <location>
        <begin position="168"/>
        <end position="294"/>
    </location>
</feature>
<dbReference type="PANTHER" id="PTHR23070">
    <property type="entry name" value="BCS1 AAA-TYPE ATPASE"/>
    <property type="match status" value="1"/>
</dbReference>
<reference evidence="3" key="1">
    <citation type="journal article" date="2020" name="Nature">
        <title>Giant virus diversity and host interactions through global metagenomics.</title>
        <authorList>
            <person name="Schulz F."/>
            <person name="Roux S."/>
            <person name="Paez-Espino D."/>
            <person name="Jungbluth S."/>
            <person name="Walsh D.A."/>
            <person name="Denef V.J."/>
            <person name="McMahon K.D."/>
            <person name="Konstantinidis K.T."/>
            <person name="Eloe-Fadrosh E.A."/>
            <person name="Kyrpides N.C."/>
            <person name="Woyke T."/>
        </authorList>
    </citation>
    <scope>NUCLEOTIDE SEQUENCE</scope>
    <source>
        <strain evidence="3">GVMAG-S-ERX555967-131</strain>
    </source>
</reference>
<dbReference type="GO" id="GO:0005524">
    <property type="term" value="F:ATP binding"/>
    <property type="evidence" value="ECO:0007669"/>
    <property type="project" value="InterPro"/>
</dbReference>
<sequence length="367" mass="43003">MQLICIDDVCNSIEVILIYLNYKCNSNKGNFVDIHPKTYQITVAYSIDDTITYDGINFTMQRKGNYMAVNGSIQQYRELILDGDKDKIDEFCKNAFKFNDNKINNNKIANKLNIFTFHHFWCFLESSDYKSLESINLPKKQLDSVLNDIKYFISDEVCSKYKKLNIAHTRNYMFYGPPGTGKTTLIKGLASYIDYSIGIIDFNSELDDKKLKYALMKRPKKTILIFEDIDCLFESRKKSDTYSTHVTFSGLLNTIDGIVSHDNLIIIFTTNHLEILDFALKRRIDFFIKFEYATKLQIKYMFERFYPTQLNTFNTFYESIKHIKLTPNILQKFFTKHLEDNIIDYTDELCSFATGELAVESLDRFYT</sequence>
<proteinExistence type="inferred from homology"/>
<dbReference type="SMART" id="SM00382">
    <property type="entry name" value="AAA"/>
    <property type="match status" value="1"/>
</dbReference>
<organism evidence="3">
    <name type="scientific">viral metagenome</name>
    <dbReference type="NCBI Taxonomy" id="1070528"/>
    <lineage>
        <taxon>unclassified sequences</taxon>
        <taxon>metagenomes</taxon>
        <taxon>organismal metagenomes</taxon>
    </lineage>
</organism>
<dbReference type="PROSITE" id="PS00674">
    <property type="entry name" value="AAA"/>
    <property type="match status" value="1"/>
</dbReference>
<dbReference type="InterPro" id="IPR003593">
    <property type="entry name" value="AAA+_ATPase"/>
</dbReference>
<evidence type="ECO:0000313" key="3">
    <source>
        <dbReference type="EMBL" id="QHT37275.1"/>
    </source>
</evidence>
<dbReference type="AlphaFoldDB" id="A0A6C0FDK4"/>
<comment type="similarity">
    <text evidence="1">Belongs to the AAA ATPase family. BCS1 subfamily.</text>
</comment>
<dbReference type="PRINTS" id="PR00300">
    <property type="entry name" value="CLPPROTEASEA"/>
</dbReference>
<name>A0A6C0FDK4_9ZZZZ</name>
<dbReference type="InterPro" id="IPR003959">
    <property type="entry name" value="ATPase_AAA_core"/>
</dbReference>
<dbReference type="Pfam" id="PF00004">
    <property type="entry name" value="AAA"/>
    <property type="match status" value="1"/>
</dbReference>
<dbReference type="InterPro" id="IPR003960">
    <property type="entry name" value="ATPase_AAA_CS"/>
</dbReference>
<dbReference type="GO" id="GO:0016887">
    <property type="term" value="F:ATP hydrolysis activity"/>
    <property type="evidence" value="ECO:0007669"/>
    <property type="project" value="InterPro"/>
</dbReference>
<dbReference type="InterPro" id="IPR027417">
    <property type="entry name" value="P-loop_NTPase"/>
</dbReference>
<protein>
    <recommendedName>
        <fullName evidence="2">AAA+ ATPase domain-containing protein</fullName>
    </recommendedName>
</protein>
<evidence type="ECO:0000256" key="1">
    <source>
        <dbReference type="ARBA" id="ARBA00007448"/>
    </source>
</evidence>